<feature type="compositionally biased region" description="Polar residues" evidence="1">
    <location>
        <begin position="1040"/>
        <end position="1055"/>
    </location>
</feature>
<feature type="compositionally biased region" description="Low complexity" evidence="1">
    <location>
        <begin position="212"/>
        <end position="226"/>
    </location>
</feature>
<feature type="region of interest" description="Disordered" evidence="1">
    <location>
        <begin position="1"/>
        <end position="44"/>
    </location>
</feature>
<feature type="region of interest" description="Disordered" evidence="1">
    <location>
        <begin position="1009"/>
        <end position="1105"/>
    </location>
</feature>
<feature type="region of interest" description="Disordered" evidence="1">
    <location>
        <begin position="617"/>
        <end position="650"/>
    </location>
</feature>
<protein>
    <submittedName>
        <fullName evidence="2">Uncharacterized protein</fullName>
    </submittedName>
</protein>
<feature type="region of interest" description="Disordered" evidence="1">
    <location>
        <begin position="692"/>
        <end position="890"/>
    </location>
</feature>
<feature type="region of interest" description="Disordered" evidence="1">
    <location>
        <begin position="1200"/>
        <end position="1221"/>
    </location>
</feature>
<feature type="compositionally biased region" description="Polar residues" evidence="1">
    <location>
        <begin position="1062"/>
        <end position="1072"/>
    </location>
</feature>
<feature type="region of interest" description="Disordered" evidence="1">
    <location>
        <begin position="286"/>
        <end position="326"/>
    </location>
</feature>
<feature type="compositionally biased region" description="Polar residues" evidence="1">
    <location>
        <begin position="879"/>
        <end position="890"/>
    </location>
</feature>
<evidence type="ECO:0000313" key="2">
    <source>
        <dbReference type="EMBL" id="CAI8051806.1"/>
    </source>
</evidence>
<feature type="region of interest" description="Disordered" evidence="1">
    <location>
        <begin position="354"/>
        <end position="524"/>
    </location>
</feature>
<accession>A0AA35XGV1</accession>
<feature type="compositionally biased region" description="Low complexity" evidence="1">
    <location>
        <begin position="373"/>
        <end position="388"/>
    </location>
</feature>
<feature type="region of interest" description="Disordered" evidence="1">
    <location>
        <begin position="1117"/>
        <end position="1139"/>
    </location>
</feature>
<feature type="compositionally biased region" description="Polar residues" evidence="1">
    <location>
        <begin position="637"/>
        <end position="650"/>
    </location>
</feature>
<feature type="compositionally biased region" description="Basic residues" evidence="1">
    <location>
        <begin position="764"/>
        <end position="780"/>
    </location>
</feature>
<feature type="compositionally biased region" description="Basic and acidic residues" evidence="1">
    <location>
        <begin position="861"/>
        <end position="870"/>
    </location>
</feature>
<dbReference type="EMBL" id="CASHTH010003963">
    <property type="protein sequence ID" value="CAI8051806.1"/>
    <property type="molecule type" value="Genomic_DNA"/>
</dbReference>
<feature type="compositionally biased region" description="Polar residues" evidence="1">
    <location>
        <begin position="1082"/>
        <end position="1100"/>
    </location>
</feature>
<feature type="region of interest" description="Disordered" evidence="1">
    <location>
        <begin position="953"/>
        <end position="997"/>
    </location>
</feature>
<feature type="compositionally biased region" description="Polar residues" evidence="1">
    <location>
        <begin position="149"/>
        <end position="187"/>
    </location>
</feature>
<feature type="compositionally biased region" description="Polar residues" evidence="1">
    <location>
        <begin position="833"/>
        <end position="852"/>
    </location>
</feature>
<sequence>MSLGEERREREEESSHHRMEETEGDKEGEASEPMQVSPVTTHTFEMSDKLSDVSTSAQVGMAIAAGDTTSVPVSVVSDPGLVENVSLGTVEHSVSGQRERFEEARNQYQVKMECETQTRDTFGQENRSDNQLAQQQYSTAALRSDFEAGTQSAVAPSTPQWTGEQQIASSGIDQSQCNIPRNPTTVYSGPHIMSPIAEVSQEFSTQQTATQTFSASQTQHTQFTQSMHSLSPLPESELRRGGSPFRHDALGNAVSTVLSPPSAVSDNTNPSITSQVARVVNRANMPQLEPPSTSSDTSHSLTRSSEVDSNQQNLPPGTGSADFTLFPGQNMVASTTQSSAAMSAQFLSQNLPQTSENLPERQSQSQVPPTQEPSSASFTPATAAAQSQGTQDIPEYHHQTTPPSREESQCRSLHNPGVYQSAVSDGSRERYGGWQSWSTASAPPSGFGNFHRRNRRSASPANTHAPSVLSDSVAVHFRAAQKQASSELGDSGSHRGSGRRRHHHRGSLGSSSNGSRHHHHAAQRLSQDLEMMTRAIEGMDSGNLIEGDRSIAREEGRRLHSPSPPQSVPQTNRAVSGGAPTRLSSSSGLGYRVVINALSPPGQPSLATGRAGLSHTHPDFLFRHSPNPPNSLTSLSQIPPNNDSPDMSRSDCVTQNLAQSVTPLTQGGEIVPLSPVQFPVSIHMEEQHREVVIPPPAPGAGSSEYLPPYSPPRQGETQASQRETQASQRVTQASQRNTTTVVREDQPLYRDPPPSYEEIFGQHGGRRQRQRQRRPSRQSRRREDEGAAQAVGGESQSQQDPPTTHRHSRSSGHRKLPSLTSLFKRSRKHTSHDPQATHSTSRTSRAQSSDRSPQLAPPSRQQEEVPRERSQLPIEDSPEPSTLERTASWVASYSQTPRPITAYQQLERGFREFSGRDEVSSSVSAGGNAPHSSAHSHVSRAVSDTAAAMALRQNSLSSVSHSQPTHHIHQLGLPGLPSYRHPPPFSLTSSRDPSLTPHQRLANYTLGLQNSNTQPSRDSLGHSSTQQDAHSRQPGYALSPQDTTTRLPASTQDSQPVRMAGHSNSQDSSPQQPKLGPVVHTGSATQQTRHAPSPVPSHSRSLAARPHGQTLNLSLPTISLNSTSHGGRGDASSPSSPQQVPVFHRVLAHPPRTRPISPLVTSAEYVRGVSSVTSVTSPASTDPSEARAVLASAVERLRTQQSTESLRAAPSSHSQQEVSNATPRQLFLPWQLDARANNDGGPLGANGNANNDKPPPNSSQNSPNATPKNSPVLERRVTTTGPGETESSQPLQSQNKTTENGASQDGNKTDLASNASKGGGEGKQSRKSTQRSRAASRRLAQQLSSSDEELAERSSSSSSHCRPRHRRKRGNSSSRSSSRQENKNNSLTGPDNTQAPEFFPSFQSQPTELPQDGLFSTVSSDLTAQSTITSVVSRDSHMTAHQRSHDQHQQEPQEIVLTQVQEDASPEPQPSGGSHDNTIEVSHENPITSPAARSNERVSTPEPLQDTAVPPRQEEVRSHDPTSDVTAVDVVQINNGGAAGTRDPVTPVPEVPESTRHLTSSPHHSTTSTISKPCGHLCAANGDRDTCCQCVDSSHLVTQCCDICESRRSLGQVCSCAPNKPNKFCPVHRGRAGRSLPTPIDARHQPSHQQHSRKHIKNCIVM</sequence>
<feature type="region of interest" description="Disordered" evidence="1">
    <location>
        <begin position="555"/>
        <end position="586"/>
    </location>
</feature>
<feature type="compositionally biased region" description="Low complexity" evidence="1">
    <location>
        <begin position="1557"/>
        <end position="1571"/>
    </location>
</feature>
<gene>
    <name evidence="2" type="ORF">GBAR_LOCUS28359</name>
</gene>
<feature type="compositionally biased region" description="Basic residues" evidence="1">
    <location>
        <begin position="1361"/>
        <end position="1370"/>
    </location>
</feature>
<feature type="compositionally biased region" description="Polar residues" evidence="1">
    <location>
        <begin position="1278"/>
        <end position="1316"/>
    </location>
</feature>
<evidence type="ECO:0000313" key="3">
    <source>
        <dbReference type="Proteomes" id="UP001174909"/>
    </source>
</evidence>
<feature type="compositionally biased region" description="Polar residues" evidence="1">
    <location>
        <begin position="1009"/>
        <end position="1028"/>
    </location>
</feature>
<feature type="compositionally biased region" description="Low complexity" evidence="1">
    <location>
        <begin position="292"/>
        <end position="304"/>
    </location>
</feature>
<organism evidence="2 3">
    <name type="scientific">Geodia barretti</name>
    <name type="common">Barrett's horny sponge</name>
    <dbReference type="NCBI Taxonomy" id="519541"/>
    <lineage>
        <taxon>Eukaryota</taxon>
        <taxon>Metazoa</taxon>
        <taxon>Porifera</taxon>
        <taxon>Demospongiae</taxon>
        <taxon>Heteroscleromorpha</taxon>
        <taxon>Tetractinellida</taxon>
        <taxon>Astrophorina</taxon>
        <taxon>Geodiidae</taxon>
        <taxon>Geodia</taxon>
    </lineage>
</organism>
<feature type="region of interest" description="Disordered" evidence="1">
    <location>
        <begin position="917"/>
        <end position="941"/>
    </location>
</feature>
<feature type="compositionally biased region" description="Polar residues" evidence="1">
    <location>
        <begin position="715"/>
        <end position="741"/>
    </location>
</feature>
<comment type="caution">
    <text evidence="2">The sequence shown here is derived from an EMBL/GenBank/DDBJ whole genome shotgun (WGS) entry which is preliminary data.</text>
</comment>
<keyword evidence="3" id="KW-1185">Reference proteome</keyword>
<feature type="compositionally biased region" description="Polar residues" evidence="1">
    <location>
        <begin position="986"/>
        <end position="997"/>
    </location>
</feature>
<feature type="compositionally biased region" description="Basic and acidic residues" evidence="1">
    <location>
        <begin position="1512"/>
        <end position="1522"/>
    </location>
</feature>
<feature type="compositionally biased region" description="Low complexity" evidence="1">
    <location>
        <begin position="1237"/>
        <end position="1267"/>
    </location>
</feature>
<feature type="compositionally biased region" description="Polar residues" evidence="1">
    <location>
        <begin position="354"/>
        <end position="369"/>
    </location>
</feature>
<evidence type="ECO:0000256" key="1">
    <source>
        <dbReference type="SAM" id="MobiDB-lite"/>
    </source>
</evidence>
<feature type="compositionally biased region" description="Basic and acidic residues" evidence="1">
    <location>
        <begin position="1"/>
        <end position="29"/>
    </location>
</feature>
<name>A0AA35XGV1_GEOBA</name>
<feature type="compositionally biased region" description="Basic residues" evidence="1">
    <location>
        <begin position="496"/>
        <end position="506"/>
    </location>
</feature>
<feature type="region of interest" description="Disordered" evidence="1">
    <location>
        <begin position="1234"/>
        <end position="1414"/>
    </location>
</feature>
<feature type="compositionally biased region" description="Basic residues" evidence="1">
    <location>
        <begin position="804"/>
        <end position="816"/>
    </location>
</feature>
<feature type="compositionally biased region" description="Polar residues" evidence="1">
    <location>
        <begin position="953"/>
        <end position="963"/>
    </location>
</feature>
<feature type="region of interest" description="Disordered" evidence="1">
    <location>
        <begin position="1461"/>
        <end position="1572"/>
    </location>
</feature>
<feature type="region of interest" description="Disordered" evidence="1">
    <location>
        <begin position="212"/>
        <end position="249"/>
    </location>
</feature>
<feature type="compositionally biased region" description="Polar residues" evidence="1">
    <location>
        <begin position="1383"/>
        <end position="1414"/>
    </location>
</feature>
<feature type="compositionally biased region" description="Basic and acidic residues" evidence="1">
    <location>
        <begin position="394"/>
        <end position="409"/>
    </location>
</feature>
<feature type="compositionally biased region" description="Basic and acidic residues" evidence="1">
    <location>
        <begin position="236"/>
        <end position="249"/>
    </location>
</feature>
<dbReference type="Proteomes" id="UP001174909">
    <property type="component" value="Unassembled WGS sequence"/>
</dbReference>
<reference evidence="2" key="1">
    <citation type="submission" date="2023-03" db="EMBL/GenBank/DDBJ databases">
        <authorList>
            <person name="Steffen K."/>
            <person name="Cardenas P."/>
        </authorList>
    </citation>
    <scope>NUCLEOTIDE SEQUENCE</scope>
</reference>
<proteinExistence type="predicted"/>
<feature type="compositionally biased region" description="Low complexity" evidence="1">
    <location>
        <begin position="931"/>
        <end position="941"/>
    </location>
</feature>
<feature type="region of interest" description="Disordered" evidence="1">
    <location>
        <begin position="148"/>
        <end position="191"/>
    </location>
</feature>
<feature type="compositionally biased region" description="Basic residues" evidence="1">
    <location>
        <begin position="1325"/>
        <end position="1336"/>
    </location>
</feature>